<evidence type="ECO:0000313" key="2">
    <source>
        <dbReference type="Proteomes" id="UP001148629"/>
    </source>
</evidence>
<proteinExistence type="predicted"/>
<dbReference type="Proteomes" id="UP001148629">
    <property type="component" value="Unassembled WGS sequence"/>
</dbReference>
<name>A0ACC1RWD4_9HYPO</name>
<keyword evidence="2" id="KW-1185">Reference proteome</keyword>
<comment type="caution">
    <text evidence="1">The sequence shown here is derived from an EMBL/GenBank/DDBJ whole genome shotgun (WGS) entry which is preliminary data.</text>
</comment>
<evidence type="ECO:0000313" key="1">
    <source>
        <dbReference type="EMBL" id="KAJ3526867.1"/>
    </source>
</evidence>
<organism evidence="1 2">
    <name type="scientific">Fusarium decemcellulare</name>
    <dbReference type="NCBI Taxonomy" id="57161"/>
    <lineage>
        <taxon>Eukaryota</taxon>
        <taxon>Fungi</taxon>
        <taxon>Dikarya</taxon>
        <taxon>Ascomycota</taxon>
        <taxon>Pezizomycotina</taxon>
        <taxon>Sordariomycetes</taxon>
        <taxon>Hypocreomycetidae</taxon>
        <taxon>Hypocreales</taxon>
        <taxon>Nectriaceae</taxon>
        <taxon>Fusarium</taxon>
        <taxon>Fusarium decemcellulare species complex</taxon>
    </lineage>
</organism>
<dbReference type="EMBL" id="JANRMS010001654">
    <property type="protein sequence ID" value="KAJ3526867.1"/>
    <property type="molecule type" value="Genomic_DNA"/>
</dbReference>
<reference evidence="1" key="1">
    <citation type="submission" date="2022-08" db="EMBL/GenBank/DDBJ databases">
        <title>Genome Sequence of Fusarium decemcellulare.</title>
        <authorList>
            <person name="Buettner E."/>
        </authorList>
    </citation>
    <scope>NUCLEOTIDE SEQUENCE</scope>
    <source>
        <strain evidence="1">Babe19</strain>
    </source>
</reference>
<accession>A0ACC1RWD4</accession>
<sequence length="139" mass="15635">MSCEPQERAKHDPRQRPLHPLCTIRRIEHPPRSLSSPSSLPLSRIHIPCFFPKEGAVTNTTPPAPRPTPPRAIALPRVASPVEQQRPFRRRQRTRSRSRGPRLEMELEAARQADILSGLRNEVRVSSSDDEKDGAKTGA</sequence>
<protein>
    <submittedName>
        <fullName evidence="1">Uncharacterized protein</fullName>
    </submittedName>
</protein>
<gene>
    <name evidence="1" type="ORF">NM208_g10981</name>
</gene>